<feature type="chain" id="PRO_5042982914" description="SGNH hydrolase-type esterase domain-containing protein" evidence="1">
    <location>
        <begin position="23"/>
        <end position="414"/>
    </location>
</feature>
<dbReference type="InterPro" id="IPR036514">
    <property type="entry name" value="SGNH_hydro_sf"/>
</dbReference>
<dbReference type="PANTHER" id="PTHR30383:SF29">
    <property type="entry name" value="SGNH HYDROLASE-TYPE ESTERASE DOMAIN-CONTAINING PROTEIN"/>
    <property type="match status" value="1"/>
</dbReference>
<dbReference type="Gene3D" id="2.60.120.1360">
    <property type="match status" value="1"/>
</dbReference>
<keyword evidence="1" id="KW-0732">Signal</keyword>
<dbReference type="RefSeq" id="WP_254166157.1">
    <property type="nucleotide sequence ID" value="NZ_JAHESF010000019.1"/>
</dbReference>
<comment type="caution">
    <text evidence="3">The sequence shown here is derived from an EMBL/GenBank/DDBJ whole genome shotgun (WGS) entry which is preliminary data.</text>
</comment>
<dbReference type="InterPro" id="IPR013830">
    <property type="entry name" value="SGNH_hydro"/>
</dbReference>
<dbReference type="EMBL" id="JAHESF010000019">
    <property type="protein sequence ID" value="MBT1698960.1"/>
    <property type="molecule type" value="Genomic_DNA"/>
</dbReference>
<reference evidence="3 4" key="1">
    <citation type="submission" date="2021-05" db="EMBL/GenBank/DDBJ databases">
        <title>A Polyphasic approach of four new species of the genus Ohtaekwangia: Ohtaekwangia histidinii sp. nov., Ohtaekwangia cretensis sp. nov., Ohtaekwangia indiensis sp. nov., Ohtaekwangia reichenbachii sp. nov. from diverse environment.</title>
        <authorList>
            <person name="Octaviana S."/>
        </authorList>
    </citation>
    <scope>NUCLEOTIDE SEQUENCE [LARGE SCALE GENOMIC DNA]</scope>
    <source>
        <strain evidence="3 4">PWU4</strain>
    </source>
</reference>
<feature type="signal peptide" evidence="1">
    <location>
        <begin position="1"/>
        <end position="22"/>
    </location>
</feature>
<dbReference type="AlphaFoldDB" id="A0AAP2DMD3"/>
<dbReference type="PANTHER" id="PTHR30383">
    <property type="entry name" value="THIOESTERASE 1/PROTEASE 1/LYSOPHOSPHOLIPASE L1"/>
    <property type="match status" value="1"/>
</dbReference>
<organism evidence="3 4">
    <name type="scientific">Chryseosolibacter histidini</name>
    <dbReference type="NCBI Taxonomy" id="2782349"/>
    <lineage>
        <taxon>Bacteria</taxon>
        <taxon>Pseudomonadati</taxon>
        <taxon>Bacteroidota</taxon>
        <taxon>Cytophagia</taxon>
        <taxon>Cytophagales</taxon>
        <taxon>Chryseotaleaceae</taxon>
        <taxon>Chryseosolibacter</taxon>
    </lineage>
</organism>
<dbReference type="Gene3D" id="3.40.50.1110">
    <property type="entry name" value="SGNH hydrolase"/>
    <property type="match status" value="1"/>
</dbReference>
<evidence type="ECO:0000259" key="2">
    <source>
        <dbReference type="Pfam" id="PF13472"/>
    </source>
</evidence>
<dbReference type="SUPFAM" id="SSF52266">
    <property type="entry name" value="SGNH hydrolase"/>
    <property type="match status" value="1"/>
</dbReference>
<dbReference type="InterPro" id="IPR051532">
    <property type="entry name" value="Ester_Hydrolysis_Enzymes"/>
</dbReference>
<evidence type="ECO:0000256" key="1">
    <source>
        <dbReference type="SAM" id="SignalP"/>
    </source>
</evidence>
<keyword evidence="4" id="KW-1185">Reference proteome</keyword>
<accession>A0AAP2DMD3</accession>
<sequence length="414" mass="46366">MALVFHCLLPVAYCLLAPAAYAQDTLSFTYKSYGLENDSMNVIQNVGHLDEFYESLYRLKKLGDRVVNMVHIGDSHIQAEYLTHAVRKNFHRDFGNAGRGLVVPARLAGTNEAFNIVTSSNVTWQAKRCIYPDQPLPIGIGGITINTSVPGARLDVFMKDLWFDYSFNAVTLFFLKDVTSFHFSVKDTADQELGFIGPFTSEPFSNYSRIVLPHSVSAMRLETLKSTPEQVQATIFGMSLENGRNGVLYHAIGVNGAKYAHYNAAMFLAGQTAALKPELFIISLGTNESLDYPYLDKNFLQNIDKLITSLRGSNPNAKFILVTPPESFRKKIKPNPGIPKIREQIIRYAAENGLAFWDMYKAMGGEHAAQAWKTVGLLRADGIHFTRDGYDYQGNLLYNALIKGYNQYVSFRHP</sequence>
<evidence type="ECO:0000313" key="3">
    <source>
        <dbReference type="EMBL" id="MBT1698960.1"/>
    </source>
</evidence>
<gene>
    <name evidence="3" type="ORF">KK083_18850</name>
</gene>
<evidence type="ECO:0000313" key="4">
    <source>
        <dbReference type="Proteomes" id="UP001319200"/>
    </source>
</evidence>
<name>A0AAP2DMD3_9BACT</name>
<dbReference type="Pfam" id="PF13472">
    <property type="entry name" value="Lipase_GDSL_2"/>
    <property type="match status" value="1"/>
</dbReference>
<protein>
    <recommendedName>
        <fullName evidence="2">SGNH hydrolase-type esterase domain-containing protein</fullName>
    </recommendedName>
</protein>
<proteinExistence type="predicted"/>
<feature type="domain" description="SGNH hydrolase-type esterase" evidence="2">
    <location>
        <begin position="244"/>
        <end position="391"/>
    </location>
</feature>
<dbReference type="Proteomes" id="UP001319200">
    <property type="component" value="Unassembled WGS sequence"/>
</dbReference>
<dbReference type="GO" id="GO:0016788">
    <property type="term" value="F:hydrolase activity, acting on ester bonds"/>
    <property type="evidence" value="ECO:0007669"/>
    <property type="project" value="UniProtKB-ARBA"/>
</dbReference>